<sequence>MLLFYINIKLNIETQRGEVFGQLMIDRLRLFFISKTNRKKGLRTMSRYFMYGTSLGGIEQLMMLAPNFPQRRGGIVINNHFNCEGGMYICNRCIAKVESRSNPNDCFCFKEKIEADEIKYSDLIKDCFGRIKNYVLKNRLKLLSSKFTGQLFLNHNHKERFFHLIQKQDIDIEDGSPSHLAVIFLLTADEVLWNISEHAVCLNGFDFSNIHLRQISTEGYALYQTAKTISTGKEYIRISEIADKELIDDTAFKIIINASLIAKYGADVFSIEK</sequence>
<proteinExistence type="predicted"/>
<name>A0A1M6LY24_9CLOT</name>
<reference evidence="1 2" key="1">
    <citation type="submission" date="2016-11" db="EMBL/GenBank/DDBJ databases">
        <authorList>
            <person name="Jaros S."/>
            <person name="Januszkiewicz K."/>
            <person name="Wedrychowicz H."/>
        </authorList>
    </citation>
    <scope>NUCLEOTIDE SEQUENCE [LARGE SCALE GENOMIC DNA]</scope>
    <source>
        <strain evidence="1 2">DSM 3090</strain>
    </source>
</reference>
<organism evidence="1 2">
    <name type="scientific">Hathewaya proteolytica DSM 3090</name>
    <dbReference type="NCBI Taxonomy" id="1121331"/>
    <lineage>
        <taxon>Bacteria</taxon>
        <taxon>Bacillati</taxon>
        <taxon>Bacillota</taxon>
        <taxon>Clostridia</taxon>
        <taxon>Eubacteriales</taxon>
        <taxon>Clostridiaceae</taxon>
        <taxon>Hathewaya</taxon>
    </lineage>
</organism>
<dbReference type="EMBL" id="FRAD01000006">
    <property type="protein sequence ID" value="SHJ76070.1"/>
    <property type="molecule type" value="Genomic_DNA"/>
</dbReference>
<dbReference type="Proteomes" id="UP000183952">
    <property type="component" value="Unassembled WGS sequence"/>
</dbReference>
<dbReference type="STRING" id="1121331.SAMN02745248_00863"/>
<evidence type="ECO:0000313" key="1">
    <source>
        <dbReference type="EMBL" id="SHJ76070.1"/>
    </source>
</evidence>
<dbReference type="AlphaFoldDB" id="A0A1M6LY24"/>
<keyword evidence="2" id="KW-1185">Reference proteome</keyword>
<gene>
    <name evidence="1" type="ORF">SAMN02745248_00863</name>
</gene>
<accession>A0A1M6LY24</accession>
<protein>
    <submittedName>
        <fullName evidence="1">Uncharacterized protein</fullName>
    </submittedName>
</protein>
<evidence type="ECO:0000313" key="2">
    <source>
        <dbReference type="Proteomes" id="UP000183952"/>
    </source>
</evidence>